<evidence type="ECO:0000256" key="2">
    <source>
        <dbReference type="SAM" id="MobiDB-lite"/>
    </source>
</evidence>
<accession>A0ABY4YUG5</accession>
<dbReference type="SUPFAM" id="SSF55961">
    <property type="entry name" value="Bet v1-like"/>
    <property type="match status" value="1"/>
</dbReference>
<reference evidence="4" key="1">
    <citation type="submission" date="2022-06" db="EMBL/GenBank/DDBJ databases">
        <title>Ornithinimicrobium HY1793.</title>
        <authorList>
            <person name="Huang Y."/>
        </authorList>
    </citation>
    <scope>NUCLEOTIDE SEQUENCE</scope>
    <source>
        <strain evidence="4">HY1793</strain>
    </source>
</reference>
<evidence type="ECO:0000313" key="5">
    <source>
        <dbReference type="Proteomes" id="UP001056455"/>
    </source>
</evidence>
<dbReference type="Proteomes" id="UP001056455">
    <property type="component" value="Chromosome"/>
</dbReference>
<dbReference type="RefSeq" id="WP_252593787.1">
    <property type="nucleotide sequence ID" value="NZ_CP099489.1"/>
</dbReference>
<evidence type="ECO:0000313" key="4">
    <source>
        <dbReference type="EMBL" id="USQ80411.1"/>
    </source>
</evidence>
<feature type="domain" description="Activator of Hsp90 ATPase homologue 1/2-like C-terminal" evidence="3">
    <location>
        <begin position="39"/>
        <end position="138"/>
    </location>
</feature>
<protein>
    <submittedName>
        <fullName evidence="4">SRPBCC family protein</fullName>
    </submittedName>
</protein>
<dbReference type="Gene3D" id="3.30.530.20">
    <property type="match status" value="1"/>
</dbReference>
<keyword evidence="5" id="KW-1185">Reference proteome</keyword>
<organism evidence="4 5">
    <name type="scientific">Ornithinimicrobium faecis</name>
    <dbReference type="NCBI Taxonomy" id="2934158"/>
    <lineage>
        <taxon>Bacteria</taxon>
        <taxon>Bacillati</taxon>
        <taxon>Actinomycetota</taxon>
        <taxon>Actinomycetes</taxon>
        <taxon>Micrococcales</taxon>
        <taxon>Ornithinimicrobiaceae</taxon>
        <taxon>Ornithinimicrobium</taxon>
    </lineage>
</organism>
<dbReference type="Pfam" id="PF08327">
    <property type="entry name" value="AHSA1"/>
    <property type="match status" value="1"/>
</dbReference>
<comment type="similarity">
    <text evidence="1">Belongs to the AHA1 family.</text>
</comment>
<dbReference type="EMBL" id="CP099489">
    <property type="protein sequence ID" value="USQ80411.1"/>
    <property type="molecule type" value="Genomic_DNA"/>
</dbReference>
<evidence type="ECO:0000259" key="3">
    <source>
        <dbReference type="Pfam" id="PF08327"/>
    </source>
</evidence>
<feature type="region of interest" description="Disordered" evidence="2">
    <location>
        <begin position="1"/>
        <end position="23"/>
    </location>
</feature>
<sequence length="221" mass="23388">MTDATFHPADPHAETRSLATGRRGDAATKVATISQTYATTVEDLWEAVTSQERLPRWFLPVSGDLQVGGTYQLEGNAGGTVESCEPPVGFTATWEFGGQVSWIAITISPDGDGARLTLEHTAALDPANPEQQQFWTQYGPGATGVGWDLGFNGLRTHLITGESVDPSVAEAWSMSPEGVAFISECSRLWGEASIADGTPRPDAEAAAARTTAFYTGAPDPT</sequence>
<gene>
    <name evidence="4" type="ORF">NF556_01725</name>
</gene>
<name>A0ABY4YUG5_9MICO</name>
<dbReference type="InterPro" id="IPR023393">
    <property type="entry name" value="START-like_dom_sf"/>
</dbReference>
<evidence type="ECO:0000256" key="1">
    <source>
        <dbReference type="ARBA" id="ARBA00006817"/>
    </source>
</evidence>
<proteinExistence type="inferred from homology"/>
<dbReference type="InterPro" id="IPR013538">
    <property type="entry name" value="ASHA1/2-like_C"/>
</dbReference>
<dbReference type="CDD" id="cd08899">
    <property type="entry name" value="SRPBCC_CalC_Aha1-like_6"/>
    <property type="match status" value="1"/>
</dbReference>